<sequence length="155" mass="18008">MLLKTPKNSFRKWFKRGVITIFCIETAAFVISYNIWLKVNTDRESRKYLRDNFPFLLEVYYRTGEYIDSSSKIRQIDTAHWSTICSGTGYGLFVATTPSEEKLNKFKKEFSGAKQSPGDIQSKNQQFFDTLQSAASSDKPIYLMSKKELENLRNK</sequence>
<dbReference type="Proteomes" id="UP001431783">
    <property type="component" value="Unassembled WGS sequence"/>
</dbReference>
<organism evidence="2 3">
    <name type="scientific">Henosepilachna vigintioctopunctata</name>
    <dbReference type="NCBI Taxonomy" id="420089"/>
    <lineage>
        <taxon>Eukaryota</taxon>
        <taxon>Metazoa</taxon>
        <taxon>Ecdysozoa</taxon>
        <taxon>Arthropoda</taxon>
        <taxon>Hexapoda</taxon>
        <taxon>Insecta</taxon>
        <taxon>Pterygota</taxon>
        <taxon>Neoptera</taxon>
        <taxon>Endopterygota</taxon>
        <taxon>Coleoptera</taxon>
        <taxon>Polyphaga</taxon>
        <taxon>Cucujiformia</taxon>
        <taxon>Coccinelloidea</taxon>
        <taxon>Coccinellidae</taxon>
        <taxon>Epilachninae</taxon>
        <taxon>Epilachnini</taxon>
        <taxon>Henosepilachna</taxon>
    </lineage>
</organism>
<proteinExistence type="predicted"/>
<keyword evidence="3" id="KW-1185">Reference proteome</keyword>
<feature type="transmembrane region" description="Helical" evidence="1">
    <location>
        <begin position="17"/>
        <end position="37"/>
    </location>
</feature>
<reference evidence="2 3" key="1">
    <citation type="submission" date="2023-03" db="EMBL/GenBank/DDBJ databases">
        <title>Genome insight into feeding habits of ladybird beetles.</title>
        <authorList>
            <person name="Li H.-S."/>
            <person name="Huang Y.-H."/>
            <person name="Pang H."/>
        </authorList>
    </citation>
    <scope>NUCLEOTIDE SEQUENCE [LARGE SCALE GENOMIC DNA]</scope>
    <source>
        <strain evidence="2">SYSU_2023b</strain>
        <tissue evidence="2">Whole body</tissue>
    </source>
</reference>
<evidence type="ECO:0000313" key="2">
    <source>
        <dbReference type="EMBL" id="KAK9885733.1"/>
    </source>
</evidence>
<name>A0AAW1UXD6_9CUCU</name>
<keyword evidence="1" id="KW-0472">Membrane</keyword>
<evidence type="ECO:0000256" key="1">
    <source>
        <dbReference type="SAM" id="Phobius"/>
    </source>
</evidence>
<dbReference type="EMBL" id="JARQZJ010000096">
    <property type="protein sequence ID" value="KAK9885733.1"/>
    <property type="molecule type" value="Genomic_DNA"/>
</dbReference>
<comment type="caution">
    <text evidence="2">The sequence shown here is derived from an EMBL/GenBank/DDBJ whole genome shotgun (WGS) entry which is preliminary data.</text>
</comment>
<dbReference type="AlphaFoldDB" id="A0AAW1UXD6"/>
<gene>
    <name evidence="2" type="ORF">WA026_012502</name>
</gene>
<accession>A0AAW1UXD6</accession>
<evidence type="ECO:0000313" key="3">
    <source>
        <dbReference type="Proteomes" id="UP001431783"/>
    </source>
</evidence>
<keyword evidence="1" id="KW-1133">Transmembrane helix</keyword>
<keyword evidence="1" id="KW-0812">Transmembrane</keyword>
<protein>
    <submittedName>
        <fullName evidence="2">Uncharacterized protein</fullName>
    </submittedName>
</protein>